<keyword evidence="3" id="KW-1185">Reference proteome</keyword>
<proteinExistence type="predicted"/>
<protein>
    <submittedName>
        <fullName evidence="2">Uncharacterized protein</fullName>
    </submittedName>
</protein>
<accession>W9VJA2</accession>
<reference evidence="2 3" key="1">
    <citation type="submission" date="2012-11" db="EMBL/GenBank/DDBJ databases">
        <title>Genome assembly of Thiorhodococcus sp. AK35.</title>
        <authorList>
            <person name="Nupur N."/>
            <person name="Khatri I."/>
            <person name="Subramanian S."/>
            <person name="Pinnaka A."/>
        </authorList>
    </citation>
    <scope>NUCLEOTIDE SEQUENCE [LARGE SCALE GENOMIC DNA]</scope>
    <source>
        <strain evidence="2 3">AK35</strain>
    </source>
</reference>
<comment type="caution">
    <text evidence="2">The sequence shown here is derived from an EMBL/GenBank/DDBJ whole genome shotgun (WGS) entry which is preliminary data.</text>
</comment>
<dbReference type="Proteomes" id="UP000019460">
    <property type="component" value="Unassembled WGS sequence"/>
</dbReference>
<organism evidence="2 3">
    <name type="scientific">Imhoffiella purpurea</name>
    <dbReference type="NCBI Taxonomy" id="1249627"/>
    <lineage>
        <taxon>Bacteria</taxon>
        <taxon>Pseudomonadati</taxon>
        <taxon>Pseudomonadota</taxon>
        <taxon>Gammaproteobacteria</taxon>
        <taxon>Chromatiales</taxon>
        <taxon>Chromatiaceae</taxon>
        <taxon>Imhoffiella</taxon>
    </lineage>
</organism>
<sequence length="85" mass="9145">MPAPHTLIVEPGGAEHRDPQRLVDQGGVQRPGIGLEQAQDEPLLVAQLFDLLVDGEESALEDRPQPLALVPQQLGDALQARPVAR</sequence>
<evidence type="ECO:0000313" key="2">
    <source>
        <dbReference type="EMBL" id="EXJ16137.1"/>
    </source>
</evidence>
<name>W9VJA2_9GAMM</name>
<evidence type="ECO:0000256" key="1">
    <source>
        <dbReference type="SAM" id="MobiDB-lite"/>
    </source>
</evidence>
<feature type="region of interest" description="Disordered" evidence="1">
    <location>
        <begin position="1"/>
        <end position="20"/>
    </location>
</feature>
<dbReference type="EMBL" id="AONC01000015">
    <property type="protein sequence ID" value="EXJ16137.1"/>
    <property type="molecule type" value="Genomic_DNA"/>
</dbReference>
<dbReference type="AlphaFoldDB" id="W9VJA2"/>
<evidence type="ECO:0000313" key="3">
    <source>
        <dbReference type="Proteomes" id="UP000019460"/>
    </source>
</evidence>
<gene>
    <name evidence="2" type="ORF">D779_0606</name>
</gene>